<name>A0ABS1B653_9MICO</name>
<dbReference type="GO" id="GO:0003677">
    <property type="term" value="F:DNA binding"/>
    <property type="evidence" value="ECO:0007669"/>
    <property type="project" value="UniProtKB-KW"/>
</dbReference>
<keyword evidence="1" id="KW-0238">DNA-binding</keyword>
<evidence type="ECO:0000313" key="1">
    <source>
        <dbReference type="EMBL" id="MBK0330129.1"/>
    </source>
</evidence>
<protein>
    <submittedName>
        <fullName evidence="1">DNA-binding protein</fullName>
    </submittedName>
</protein>
<gene>
    <name evidence="1" type="ORF">I8D64_01760</name>
</gene>
<reference evidence="1 2" key="1">
    <citation type="submission" date="2020-12" db="EMBL/GenBank/DDBJ databases">
        <title>Brachybacterium sp. MASK1Z-5, whole genome shotgun sequence.</title>
        <authorList>
            <person name="Tuo L."/>
        </authorList>
    </citation>
    <scope>NUCLEOTIDE SEQUENCE [LARGE SCALE GENOMIC DNA]</scope>
    <source>
        <strain evidence="1 2">MASK1Z-5</strain>
    </source>
</reference>
<evidence type="ECO:0000313" key="2">
    <source>
        <dbReference type="Proteomes" id="UP000612352"/>
    </source>
</evidence>
<sequence length="50" mass="5426">MIGSTAGTLRTWRCDGKADAPPFLKVGRSVRYRESALIAWMDKLEGGDAA</sequence>
<accession>A0ABS1B653</accession>
<organism evidence="1 2">
    <name type="scientific">Brachybacterium halotolerans</name>
    <dbReference type="NCBI Taxonomy" id="2795215"/>
    <lineage>
        <taxon>Bacteria</taxon>
        <taxon>Bacillati</taxon>
        <taxon>Actinomycetota</taxon>
        <taxon>Actinomycetes</taxon>
        <taxon>Micrococcales</taxon>
        <taxon>Dermabacteraceae</taxon>
        <taxon>Brachybacterium</taxon>
    </lineage>
</organism>
<dbReference type="EMBL" id="JAEDAJ010000001">
    <property type="protein sequence ID" value="MBK0330129.1"/>
    <property type="molecule type" value="Genomic_DNA"/>
</dbReference>
<keyword evidence="2" id="KW-1185">Reference proteome</keyword>
<dbReference type="Proteomes" id="UP000612352">
    <property type="component" value="Unassembled WGS sequence"/>
</dbReference>
<comment type="caution">
    <text evidence="1">The sequence shown here is derived from an EMBL/GenBank/DDBJ whole genome shotgun (WGS) entry which is preliminary data.</text>
</comment>
<proteinExistence type="predicted"/>